<gene>
    <name evidence="2" type="ORF">ABIF29_003940</name>
</gene>
<protein>
    <recommendedName>
        <fullName evidence="4">Phage holin family protein</fullName>
    </recommendedName>
</protein>
<evidence type="ECO:0000313" key="2">
    <source>
        <dbReference type="EMBL" id="MEY9317141.1"/>
    </source>
</evidence>
<evidence type="ECO:0000313" key="3">
    <source>
        <dbReference type="Proteomes" id="UP001565471"/>
    </source>
</evidence>
<keyword evidence="1" id="KW-0472">Membrane</keyword>
<dbReference type="Proteomes" id="UP001565471">
    <property type="component" value="Unassembled WGS sequence"/>
</dbReference>
<accession>A0ABV4F147</accession>
<evidence type="ECO:0008006" key="4">
    <source>
        <dbReference type="Google" id="ProtNLM"/>
    </source>
</evidence>
<evidence type="ECO:0000256" key="1">
    <source>
        <dbReference type="SAM" id="Phobius"/>
    </source>
</evidence>
<sequence>MDLVMRVNTRPSSLSLIFRSYLADLRQWMTRLVTGYAFACSFMLAGAVSLLIAIGIGVGAAFHALEVHYGIWIAYAAIGGAFVLLGILGLVMGRVLLARPAPAVPRPGRQADMLKRAIAVPVVARLIASNRTGAGGSVDPTTRALAAGAAIMLVGWLAASRARRQRDAIQD</sequence>
<reference evidence="2 3" key="1">
    <citation type="submission" date="2024-07" db="EMBL/GenBank/DDBJ databases">
        <title>Genomic Encyclopedia of Type Strains, Phase V (KMG-V): Genome sequencing to study the core and pangenomes of soil and plant-associated prokaryotes.</title>
        <authorList>
            <person name="Whitman W."/>
        </authorList>
    </citation>
    <scope>NUCLEOTIDE SEQUENCE [LARGE SCALE GENOMIC DNA]</scope>
    <source>
        <strain evidence="2 3">USDA 415</strain>
    </source>
</reference>
<name>A0ABV4F147_BRAEL</name>
<feature type="transmembrane region" description="Helical" evidence="1">
    <location>
        <begin position="36"/>
        <end position="63"/>
    </location>
</feature>
<keyword evidence="3" id="KW-1185">Reference proteome</keyword>
<dbReference type="RefSeq" id="WP_016845947.1">
    <property type="nucleotide sequence ID" value="NZ_BJNL01000010.1"/>
</dbReference>
<dbReference type="GeneID" id="92954726"/>
<organism evidence="2 3">
    <name type="scientific">Bradyrhizobium elkanii</name>
    <dbReference type="NCBI Taxonomy" id="29448"/>
    <lineage>
        <taxon>Bacteria</taxon>
        <taxon>Pseudomonadati</taxon>
        <taxon>Pseudomonadota</taxon>
        <taxon>Alphaproteobacteria</taxon>
        <taxon>Hyphomicrobiales</taxon>
        <taxon>Nitrobacteraceae</taxon>
        <taxon>Bradyrhizobium</taxon>
    </lineage>
</organism>
<dbReference type="EMBL" id="JBGBZA010000002">
    <property type="protein sequence ID" value="MEY9317141.1"/>
    <property type="molecule type" value="Genomic_DNA"/>
</dbReference>
<proteinExistence type="predicted"/>
<keyword evidence="1" id="KW-0812">Transmembrane</keyword>
<comment type="caution">
    <text evidence="2">The sequence shown here is derived from an EMBL/GenBank/DDBJ whole genome shotgun (WGS) entry which is preliminary data.</text>
</comment>
<keyword evidence="1" id="KW-1133">Transmembrane helix</keyword>
<feature type="transmembrane region" description="Helical" evidence="1">
    <location>
        <begin position="69"/>
        <end position="92"/>
    </location>
</feature>